<dbReference type="Gene3D" id="3.30.300.30">
    <property type="match status" value="1"/>
</dbReference>
<dbReference type="EMBL" id="VFON01000001">
    <property type="protein sequence ID" value="TQL44707.1"/>
    <property type="molecule type" value="Genomic_DNA"/>
</dbReference>
<evidence type="ECO:0000256" key="1">
    <source>
        <dbReference type="ARBA" id="ARBA00006432"/>
    </source>
</evidence>
<dbReference type="PROSITE" id="PS00455">
    <property type="entry name" value="AMP_BINDING"/>
    <property type="match status" value="1"/>
</dbReference>
<organism evidence="5 6">
    <name type="scientific">Leucobacter komagatae</name>
    <dbReference type="NCBI Taxonomy" id="55969"/>
    <lineage>
        <taxon>Bacteria</taxon>
        <taxon>Bacillati</taxon>
        <taxon>Actinomycetota</taxon>
        <taxon>Actinomycetes</taxon>
        <taxon>Micrococcales</taxon>
        <taxon>Microbacteriaceae</taxon>
        <taxon>Leucobacter</taxon>
    </lineage>
</organism>
<sequence length="513" mass="54100">MPITQSILEVASQHPERVAIAGEDGRLSYAELVEDSRRVFAVVDALHRAHDAPPAPAPETRGIPITAVSIESAFHTSRIVAGLAGYRAVSATIDPRWPLEHRVNVVLATGIGLVISDADDLAPALRERGWGGTIISLPEFRAAERDVRDPGRGATPLADAPTVRDGDEPFLLLFSSGTTSAPKGFLKTRDQYRANVAVSSAYLEPLPGVHTLAPGPVSYSLTLYALIECLATGGAAHMADAFDAIAMARRVHEERITRVVAVPALVQSLSDAARRDPERFASLELVVTGGANLSASLREGLGAVLPGVRLISYYGAAEIGFIGDSRGGDGTLIEVYEGIGFEIRSEAGERVPDSEFGTLWIDAAACSDGYLAGTTDAVLRGADGWATVHDQGRIVDGRLQLAGRAGDIVVTGGHKVALPEVERAFEGMPGLGAVCAVALPHPRLGSVVGLVVEGVAEGGAGKDALRAWGRERLAPQFVPRQWYRLDALPRTVGGKIRRAETVALIEAGEGERL</sequence>
<dbReference type="InterPro" id="IPR045851">
    <property type="entry name" value="AMP-bd_C_sf"/>
</dbReference>
<dbReference type="InterPro" id="IPR000873">
    <property type="entry name" value="AMP-dep_synth/lig_dom"/>
</dbReference>
<evidence type="ECO:0000256" key="2">
    <source>
        <dbReference type="ARBA" id="ARBA00022598"/>
    </source>
</evidence>
<accession>A0A542Y9H3</accession>
<dbReference type="PANTHER" id="PTHR43201:SF5">
    <property type="entry name" value="MEDIUM-CHAIN ACYL-COA LIGASE ACSF2, MITOCHONDRIAL"/>
    <property type="match status" value="1"/>
</dbReference>
<dbReference type="RefSeq" id="WP_141887853.1">
    <property type="nucleotide sequence ID" value="NZ_BAAAUY010000006.1"/>
</dbReference>
<evidence type="ECO:0000313" key="5">
    <source>
        <dbReference type="EMBL" id="TQL44707.1"/>
    </source>
</evidence>
<dbReference type="OrthoDB" id="5240965at2"/>
<protein>
    <submittedName>
        <fullName evidence="5">Acyl-CoA synthetase (AMP-forming)/AMP-acid ligase II</fullName>
    </submittedName>
</protein>
<dbReference type="PANTHER" id="PTHR43201">
    <property type="entry name" value="ACYL-COA SYNTHETASE"/>
    <property type="match status" value="1"/>
</dbReference>
<name>A0A542Y9H3_9MICO</name>
<dbReference type="InterPro" id="IPR020845">
    <property type="entry name" value="AMP-binding_CS"/>
</dbReference>
<dbReference type="CDD" id="cd04433">
    <property type="entry name" value="AFD_class_I"/>
    <property type="match status" value="1"/>
</dbReference>
<dbReference type="Pfam" id="PF00501">
    <property type="entry name" value="AMP-binding"/>
    <property type="match status" value="1"/>
</dbReference>
<dbReference type="GO" id="GO:0006631">
    <property type="term" value="P:fatty acid metabolic process"/>
    <property type="evidence" value="ECO:0007669"/>
    <property type="project" value="TreeGrafter"/>
</dbReference>
<dbReference type="GO" id="GO:0031956">
    <property type="term" value="F:medium-chain fatty acid-CoA ligase activity"/>
    <property type="evidence" value="ECO:0007669"/>
    <property type="project" value="TreeGrafter"/>
</dbReference>
<proteinExistence type="inferred from homology"/>
<dbReference type="InterPro" id="IPR025110">
    <property type="entry name" value="AMP-bd_C"/>
</dbReference>
<evidence type="ECO:0000313" key="6">
    <source>
        <dbReference type="Proteomes" id="UP000319094"/>
    </source>
</evidence>
<evidence type="ECO:0000259" key="3">
    <source>
        <dbReference type="Pfam" id="PF00501"/>
    </source>
</evidence>
<reference evidence="5 6" key="1">
    <citation type="submission" date="2019-06" db="EMBL/GenBank/DDBJ databases">
        <title>Sequencing the genomes of 1000 actinobacteria strains.</title>
        <authorList>
            <person name="Klenk H.-P."/>
        </authorList>
    </citation>
    <scope>NUCLEOTIDE SEQUENCE [LARGE SCALE GENOMIC DNA]</scope>
    <source>
        <strain evidence="5 6">DSM 8803</strain>
    </source>
</reference>
<dbReference type="Proteomes" id="UP000319094">
    <property type="component" value="Unassembled WGS sequence"/>
</dbReference>
<dbReference type="AlphaFoldDB" id="A0A542Y9H3"/>
<keyword evidence="2 5" id="KW-0436">Ligase</keyword>
<dbReference type="Gene3D" id="3.40.50.12780">
    <property type="entry name" value="N-terminal domain of ligase-like"/>
    <property type="match status" value="1"/>
</dbReference>
<comment type="caution">
    <text evidence="5">The sequence shown here is derived from an EMBL/GenBank/DDBJ whole genome shotgun (WGS) entry which is preliminary data.</text>
</comment>
<feature type="domain" description="AMP-dependent synthetase/ligase" evidence="3">
    <location>
        <begin position="82"/>
        <end position="371"/>
    </location>
</feature>
<dbReference type="Pfam" id="PF13193">
    <property type="entry name" value="AMP-binding_C"/>
    <property type="match status" value="1"/>
</dbReference>
<dbReference type="InterPro" id="IPR042099">
    <property type="entry name" value="ANL_N_sf"/>
</dbReference>
<gene>
    <name evidence="5" type="ORF">FB468_2774</name>
</gene>
<keyword evidence="6" id="KW-1185">Reference proteome</keyword>
<evidence type="ECO:0000259" key="4">
    <source>
        <dbReference type="Pfam" id="PF13193"/>
    </source>
</evidence>
<feature type="domain" description="AMP-binding enzyme C-terminal" evidence="4">
    <location>
        <begin position="420"/>
        <end position="495"/>
    </location>
</feature>
<dbReference type="SUPFAM" id="SSF56801">
    <property type="entry name" value="Acetyl-CoA synthetase-like"/>
    <property type="match status" value="1"/>
</dbReference>
<comment type="similarity">
    <text evidence="1">Belongs to the ATP-dependent AMP-binding enzyme family.</text>
</comment>
<dbReference type="STRING" id="55969.SD72_06715"/>